<name>A0A8J3PTE2_9ACTN</name>
<dbReference type="RefSeq" id="WP_203883726.1">
    <property type="nucleotide sequence ID" value="NZ_BAABHH010000011.1"/>
</dbReference>
<protein>
    <submittedName>
        <fullName evidence="3">Lipoprotein</fullName>
    </submittedName>
</protein>
<dbReference type="SUPFAM" id="SSF109998">
    <property type="entry name" value="Triger factor/SurA peptide-binding domain-like"/>
    <property type="match status" value="1"/>
</dbReference>
<dbReference type="Gene3D" id="1.10.4030.10">
    <property type="entry name" value="Porin chaperone SurA, peptide-binding domain"/>
    <property type="match status" value="1"/>
</dbReference>
<keyword evidence="2" id="KW-0732">Signal</keyword>
<dbReference type="AlphaFoldDB" id="A0A8J3PTE2"/>
<sequence length="211" mass="22423">MKSFQVRVAVAVAAAGVALSACGPVQAGAAAIVGKERISTSDLDTKIQEFRKDLAANKMTEDQLGLRIPLSQLILLRLANGKQYVQLGQEKGVSVSQRDIDDIVAAQGGQSQIDKALLQSGVPLSVGREFISSLIIQQKMIDSMGAGQDEQSQQIAVQKLTQEVDSKVPVRFNPRYGKFDPQQGFVPDERFGRVPAPEQAAAGDPAAPPAG</sequence>
<proteinExistence type="predicted"/>
<dbReference type="PROSITE" id="PS51257">
    <property type="entry name" value="PROKAR_LIPOPROTEIN"/>
    <property type="match status" value="1"/>
</dbReference>
<evidence type="ECO:0000256" key="2">
    <source>
        <dbReference type="SAM" id="SignalP"/>
    </source>
</evidence>
<gene>
    <name evidence="3" type="ORF">Pka01_34550</name>
</gene>
<organism evidence="3 4">
    <name type="scientific">Planotetraspora kaengkrachanensis</name>
    <dbReference type="NCBI Taxonomy" id="575193"/>
    <lineage>
        <taxon>Bacteria</taxon>
        <taxon>Bacillati</taxon>
        <taxon>Actinomycetota</taxon>
        <taxon>Actinomycetes</taxon>
        <taxon>Streptosporangiales</taxon>
        <taxon>Streptosporangiaceae</taxon>
        <taxon>Planotetraspora</taxon>
    </lineage>
</organism>
<keyword evidence="3" id="KW-0449">Lipoprotein</keyword>
<comment type="caution">
    <text evidence="3">The sequence shown here is derived from an EMBL/GenBank/DDBJ whole genome shotgun (WGS) entry which is preliminary data.</text>
</comment>
<feature type="signal peptide" evidence="2">
    <location>
        <begin position="1"/>
        <end position="27"/>
    </location>
</feature>
<feature type="compositionally biased region" description="Low complexity" evidence="1">
    <location>
        <begin position="195"/>
        <end position="205"/>
    </location>
</feature>
<dbReference type="InterPro" id="IPR027304">
    <property type="entry name" value="Trigger_fact/SurA_dom_sf"/>
</dbReference>
<evidence type="ECO:0000313" key="3">
    <source>
        <dbReference type="EMBL" id="GIG80328.1"/>
    </source>
</evidence>
<dbReference type="EMBL" id="BONV01000013">
    <property type="protein sequence ID" value="GIG80328.1"/>
    <property type="molecule type" value="Genomic_DNA"/>
</dbReference>
<reference evidence="3 4" key="1">
    <citation type="submission" date="2021-01" db="EMBL/GenBank/DDBJ databases">
        <title>Whole genome shotgun sequence of Planotetraspora kaengkrachanensis NBRC 104272.</title>
        <authorList>
            <person name="Komaki H."/>
            <person name="Tamura T."/>
        </authorList>
    </citation>
    <scope>NUCLEOTIDE SEQUENCE [LARGE SCALE GENOMIC DNA]</scope>
    <source>
        <strain evidence="3 4">NBRC 104272</strain>
    </source>
</reference>
<accession>A0A8J3PTE2</accession>
<evidence type="ECO:0000313" key="4">
    <source>
        <dbReference type="Proteomes" id="UP000630097"/>
    </source>
</evidence>
<feature type="region of interest" description="Disordered" evidence="1">
    <location>
        <begin position="172"/>
        <end position="211"/>
    </location>
</feature>
<keyword evidence="4" id="KW-1185">Reference proteome</keyword>
<dbReference type="Proteomes" id="UP000630097">
    <property type="component" value="Unassembled WGS sequence"/>
</dbReference>
<feature type="chain" id="PRO_5038952131" evidence="2">
    <location>
        <begin position="28"/>
        <end position="211"/>
    </location>
</feature>
<evidence type="ECO:0000256" key="1">
    <source>
        <dbReference type="SAM" id="MobiDB-lite"/>
    </source>
</evidence>